<evidence type="ECO:0000313" key="2">
    <source>
        <dbReference type="EMBL" id="EKX45798.1"/>
    </source>
</evidence>
<feature type="region of interest" description="Disordered" evidence="1">
    <location>
        <begin position="1"/>
        <end position="40"/>
    </location>
</feature>
<evidence type="ECO:0000313" key="3">
    <source>
        <dbReference type="EnsemblProtists" id="EKX45798"/>
    </source>
</evidence>
<sequence length="683" mass="75666">MAKQDTRQGGWSMNIFMPSPRLGHQSPKRGDSSKSFDSDVPDLTEINSYIQSKAKSQYGSVVATLRECCNDKKIGSKAKHALKDLTFFRPSGSSGSLLILLLSQLNEEDKISSKDERKVLRLLHFLLCRYVEEFPDQANQVLSVIERGSSSSKSAPQRMASYRSMGCLARHGGAEGHVVTMLAEQLEKAADPRSRMSILGALKRFSVKDDSSSQERFALAASLYSGIRACGRTRSAPAQIVLAGWRFHDVMILRHVLALMLEMAPVHAISVLSSLLEVLSNPAHVKLILSDSSCGVFLVRLIRWSKTVQGGGDVAPAQEEKAGGIVREIAQTAQQILQGVADIPSDRIFLELLQAFDFKEFPSNSITAVMKRFDQMLRSNRIPQQTAACRYLKGFLCDNIEMLASRPELTGEIRTTCTHLLFSRCSFLRCQAMCVLVWLLPHQELTSNFLLQIRNVEADKQSSVVADEGKAGGAKHFFPKEMISQLTTRCPEEAAGRLDPILLADCWKALASMRPMLEGWRRKIVKGMLSLRERSCPRGEMLKLQEIDRIAIWSLGRLAPLLLCTWEEAQGEGEATPSKASGLRADEEVDPETGMATWQLAGTIALQFADPVRISVYEHLVDLTNEEGYGLMGVAASYLAALDEWYDAVQELEEGRVLVDVQGLSARQRGWLSGIRSQLLAFS</sequence>
<dbReference type="KEGG" id="gtt:GUITHDRAFT_138659"/>
<dbReference type="InterPro" id="IPR016024">
    <property type="entry name" value="ARM-type_fold"/>
</dbReference>
<dbReference type="GeneID" id="17302599"/>
<dbReference type="HOGENOM" id="CLU_403073_0_0_1"/>
<dbReference type="AlphaFoldDB" id="L1JB94"/>
<gene>
    <name evidence="2" type="ORF">GUITHDRAFT_138659</name>
</gene>
<proteinExistence type="predicted"/>
<feature type="compositionally biased region" description="Basic and acidic residues" evidence="1">
    <location>
        <begin position="28"/>
        <end position="37"/>
    </location>
</feature>
<keyword evidence="4" id="KW-1185">Reference proteome</keyword>
<dbReference type="EnsemblProtists" id="EKX45798">
    <property type="protein sequence ID" value="EKX45798"/>
    <property type="gene ID" value="GUITHDRAFT_138659"/>
</dbReference>
<dbReference type="PaxDb" id="55529-EKX45798"/>
<dbReference type="SUPFAM" id="SSF48371">
    <property type="entry name" value="ARM repeat"/>
    <property type="match status" value="1"/>
</dbReference>
<name>L1JB94_GUITC</name>
<reference evidence="4" key="2">
    <citation type="submission" date="2012-11" db="EMBL/GenBank/DDBJ databases">
        <authorList>
            <person name="Kuo A."/>
            <person name="Curtis B.A."/>
            <person name="Tanifuji G."/>
            <person name="Burki F."/>
            <person name="Gruber A."/>
            <person name="Irimia M."/>
            <person name="Maruyama S."/>
            <person name="Arias M.C."/>
            <person name="Ball S.G."/>
            <person name="Gile G.H."/>
            <person name="Hirakawa Y."/>
            <person name="Hopkins J.F."/>
            <person name="Rensing S.A."/>
            <person name="Schmutz J."/>
            <person name="Symeonidi A."/>
            <person name="Elias M."/>
            <person name="Eveleigh R.J."/>
            <person name="Herman E.K."/>
            <person name="Klute M.J."/>
            <person name="Nakayama T."/>
            <person name="Obornik M."/>
            <person name="Reyes-Prieto A."/>
            <person name="Armbrust E.V."/>
            <person name="Aves S.J."/>
            <person name="Beiko R.G."/>
            <person name="Coutinho P."/>
            <person name="Dacks J.B."/>
            <person name="Durnford D.G."/>
            <person name="Fast N.M."/>
            <person name="Green B.R."/>
            <person name="Grisdale C."/>
            <person name="Hempe F."/>
            <person name="Henrissat B."/>
            <person name="Hoppner M.P."/>
            <person name="Ishida K.-I."/>
            <person name="Kim E."/>
            <person name="Koreny L."/>
            <person name="Kroth P.G."/>
            <person name="Liu Y."/>
            <person name="Malik S.-B."/>
            <person name="Maier U.G."/>
            <person name="McRose D."/>
            <person name="Mock T."/>
            <person name="Neilson J.A."/>
            <person name="Onodera N.T."/>
            <person name="Poole A.M."/>
            <person name="Pritham E.J."/>
            <person name="Richards T.A."/>
            <person name="Rocap G."/>
            <person name="Roy S.W."/>
            <person name="Sarai C."/>
            <person name="Schaack S."/>
            <person name="Shirato S."/>
            <person name="Slamovits C.H."/>
            <person name="Spencer D.F."/>
            <person name="Suzuki S."/>
            <person name="Worden A.Z."/>
            <person name="Zauner S."/>
            <person name="Barry K."/>
            <person name="Bell C."/>
            <person name="Bharti A.K."/>
            <person name="Crow J.A."/>
            <person name="Grimwood J."/>
            <person name="Kramer R."/>
            <person name="Lindquist E."/>
            <person name="Lucas S."/>
            <person name="Salamov A."/>
            <person name="McFadden G.I."/>
            <person name="Lane C.E."/>
            <person name="Keeling P.J."/>
            <person name="Gray M.W."/>
            <person name="Grigoriev I.V."/>
            <person name="Archibald J.M."/>
        </authorList>
    </citation>
    <scope>NUCLEOTIDE SEQUENCE</scope>
    <source>
        <strain evidence="4">CCMP2712</strain>
    </source>
</reference>
<dbReference type="RefSeq" id="XP_005832778.1">
    <property type="nucleotide sequence ID" value="XM_005832721.1"/>
</dbReference>
<protein>
    <submittedName>
        <fullName evidence="2 3">Uncharacterized protein</fullName>
    </submittedName>
</protein>
<reference evidence="3" key="3">
    <citation type="submission" date="2016-03" db="UniProtKB">
        <authorList>
            <consortium name="EnsemblProtists"/>
        </authorList>
    </citation>
    <scope>IDENTIFICATION</scope>
</reference>
<dbReference type="Proteomes" id="UP000011087">
    <property type="component" value="Unassembled WGS sequence"/>
</dbReference>
<organism evidence="2">
    <name type="scientific">Guillardia theta (strain CCMP2712)</name>
    <name type="common">Cryptophyte</name>
    <dbReference type="NCBI Taxonomy" id="905079"/>
    <lineage>
        <taxon>Eukaryota</taxon>
        <taxon>Cryptophyceae</taxon>
        <taxon>Pyrenomonadales</taxon>
        <taxon>Geminigeraceae</taxon>
        <taxon>Guillardia</taxon>
    </lineage>
</organism>
<accession>L1JB94</accession>
<reference evidence="2 4" key="1">
    <citation type="journal article" date="2012" name="Nature">
        <title>Algal genomes reveal evolutionary mosaicism and the fate of nucleomorphs.</title>
        <authorList>
            <consortium name="DOE Joint Genome Institute"/>
            <person name="Curtis B.A."/>
            <person name="Tanifuji G."/>
            <person name="Burki F."/>
            <person name="Gruber A."/>
            <person name="Irimia M."/>
            <person name="Maruyama S."/>
            <person name="Arias M.C."/>
            <person name="Ball S.G."/>
            <person name="Gile G.H."/>
            <person name="Hirakawa Y."/>
            <person name="Hopkins J.F."/>
            <person name="Kuo A."/>
            <person name="Rensing S.A."/>
            <person name="Schmutz J."/>
            <person name="Symeonidi A."/>
            <person name="Elias M."/>
            <person name="Eveleigh R.J."/>
            <person name="Herman E.K."/>
            <person name="Klute M.J."/>
            <person name="Nakayama T."/>
            <person name="Obornik M."/>
            <person name="Reyes-Prieto A."/>
            <person name="Armbrust E.V."/>
            <person name="Aves S.J."/>
            <person name="Beiko R.G."/>
            <person name="Coutinho P."/>
            <person name="Dacks J.B."/>
            <person name="Durnford D.G."/>
            <person name="Fast N.M."/>
            <person name="Green B.R."/>
            <person name="Grisdale C.J."/>
            <person name="Hempel F."/>
            <person name="Henrissat B."/>
            <person name="Hoppner M.P."/>
            <person name="Ishida K."/>
            <person name="Kim E."/>
            <person name="Koreny L."/>
            <person name="Kroth P.G."/>
            <person name="Liu Y."/>
            <person name="Malik S.B."/>
            <person name="Maier U.G."/>
            <person name="McRose D."/>
            <person name="Mock T."/>
            <person name="Neilson J.A."/>
            <person name="Onodera N.T."/>
            <person name="Poole A.M."/>
            <person name="Pritham E.J."/>
            <person name="Richards T.A."/>
            <person name="Rocap G."/>
            <person name="Roy S.W."/>
            <person name="Sarai C."/>
            <person name="Schaack S."/>
            <person name="Shirato S."/>
            <person name="Slamovits C.H."/>
            <person name="Spencer D.F."/>
            <person name="Suzuki S."/>
            <person name="Worden A.Z."/>
            <person name="Zauner S."/>
            <person name="Barry K."/>
            <person name="Bell C."/>
            <person name="Bharti A.K."/>
            <person name="Crow J.A."/>
            <person name="Grimwood J."/>
            <person name="Kramer R."/>
            <person name="Lindquist E."/>
            <person name="Lucas S."/>
            <person name="Salamov A."/>
            <person name="McFadden G.I."/>
            <person name="Lane C.E."/>
            <person name="Keeling P.J."/>
            <person name="Gray M.W."/>
            <person name="Grigoriev I.V."/>
            <person name="Archibald J.M."/>
        </authorList>
    </citation>
    <scope>NUCLEOTIDE SEQUENCE</scope>
    <source>
        <strain evidence="2 4">CCMP2712</strain>
    </source>
</reference>
<evidence type="ECO:0000313" key="4">
    <source>
        <dbReference type="Proteomes" id="UP000011087"/>
    </source>
</evidence>
<evidence type="ECO:0000256" key="1">
    <source>
        <dbReference type="SAM" id="MobiDB-lite"/>
    </source>
</evidence>
<dbReference type="EMBL" id="JH992997">
    <property type="protein sequence ID" value="EKX45798.1"/>
    <property type="molecule type" value="Genomic_DNA"/>
</dbReference>